<sequence length="78" mass="8458">MFNVCMCARFQSTPKESHLKAVKKIMKYLKGTLIVGLWDPKGTSPSLIGFSDSDGAGCKLDRKSTSGTCHIFGECLVS</sequence>
<dbReference type="Gramene" id="C.cajan_23740.t">
    <property type="protein sequence ID" value="C.cajan_23740.t.cds1"/>
    <property type="gene ID" value="C.cajan_23740"/>
</dbReference>
<evidence type="ECO:0008006" key="3">
    <source>
        <dbReference type="Google" id="ProtNLM"/>
    </source>
</evidence>
<accession>A0A151SFG5</accession>
<dbReference type="PANTHER" id="PTHR11439:SF463">
    <property type="entry name" value="REVERSE TRANSCRIPTASE TY1_COPIA-TYPE DOMAIN-CONTAINING PROTEIN"/>
    <property type="match status" value="1"/>
</dbReference>
<reference evidence="1" key="1">
    <citation type="journal article" date="2012" name="Nat. Biotechnol.">
        <title>Draft genome sequence of pigeonpea (Cajanus cajan), an orphan legume crop of resource-poor farmers.</title>
        <authorList>
            <person name="Varshney R.K."/>
            <person name="Chen W."/>
            <person name="Li Y."/>
            <person name="Bharti A.K."/>
            <person name="Saxena R.K."/>
            <person name="Schlueter J.A."/>
            <person name="Donoghue M.T."/>
            <person name="Azam S."/>
            <person name="Fan G."/>
            <person name="Whaley A.M."/>
            <person name="Farmer A.D."/>
            <person name="Sheridan J."/>
            <person name="Iwata A."/>
            <person name="Tuteja R."/>
            <person name="Penmetsa R.V."/>
            <person name="Wu W."/>
            <person name="Upadhyaya H.D."/>
            <person name="Yang S.P."/>
            <person name="Shah T."/>
            <person name="Saxena K.B."/>
            <person name="Michael T."/>
            <person name="McCombie W.R."/>
            <person name="Yang B."/>
            <person name="Zhang G."/>
            <person name="Yang H."/>
            <person name="Wang J."/>
            <person name="Spillane C."/>
            <person name="Cook D.R."/>
            <person name="May G.D."/>
            <person name="Xu X."/>
            <person name="Jackson S.A."/>
        </authorList>
    </citation>
    <scope>NUCLEOTIDE SEQUENCE [LARGE SCALE GENOMIC DNA]</scope>
</reference>
<evidence type="ECO:0000313" key="2">
    <source>
        <dbReference type="Proteomes" id="UP000075243"/>
    </source>
</evidence>
<organism evidence="1 2">
    <name type="scientific">Cajanus cajan</name>
    <name type="common">Pigeon pea</name>
    <name type="synonym">Cajanus indicus</name>
    <dbReference type="NCBI Taxonomy" id="3821"/>
    <lineage>
        <taxon>Eukaryota</taxon>
        <taxon>Viridiplantae</taxon>
        <taxon>Streptophyta</taxon>
        <taxon>Embryophyta</taxon>
        <taxon>Tracheophyta</taxon>
        <taxon>Spermatophyta</taxon>
        <taxon>Magnoliopsida</taxon>
        <taxon>eudicotyledons</taxon>
        <taxon>Gunneridae</taxon>
        <taxon>Pentapetalae</taxon>
        <taxon>rosids</taxon>
        <taxon>fabids</taxon>
        <taxon>Fabales</taxon>
        <taxon>Fabaceae</taxon>
        <taxon>Papilionoideae</taxon>
        <taxon>50 kb inversion clade</taxon>
        <taxon>NPAAA clade</taxon>
        <taxon>indigoferoid/millettioid clade</taxon>
        <taxon>Phaseoleae</taxon>
        <taxon>Cajanus</taxon>
    </lineage>
</organism>
<evidence type="ECO:0000313" key="1">
    <source>
        <dbReference type="EMBL" id="KYP53535.1"/>
    </source>
</evidence>
<dbReference type="Proteomes" id="UP000075243">
    <property type="component" value="Unassembled WGS sequence"/>
</dbReference>
<dbReference type="EMBL" id="KQ483412">
    <property type="protein sequence ID" value="KYP53535.1"/>
    <property type="molecule type" value="Genomic_DNA"/>
</dbReference>
<proteinExistence type="predicted"/>
<keyword evidence="2" id="KW-1185">Reference proteome</keyword>
<dbReference type="PANTHER" id="PTHR11439">
    <property type="entry name" value="GAG-POL-RELATED RETROTRANSPOSON"/>
    <property type="match status" value="1"/>
</dbReference>
<name>A0A151SFG5_CAJCA</name>
<protein>
    <recommendedName>
        <fullName evidence="3">Retrovirus-related Pol polyprotein from transposon TNT 1-94</fullName>
    </recommendedName>
</protein>
<gene>
    <name evidence="1" type="ORF">KK1_024427</name>
</gene>
<dbReference type="AlphaFoldDB" id="A0A151SFG5"/>